<reference evidence="2" key="1">
    <citation type="submission" date="2021-04" db="EMBL/GenBank/DDBJ databases">
        <title>Genome based classification of Actinospica acidithermotolerans sp. nov., an actinobacterium isolated from an Indonesian hot spring.</title>
        <authorList>
            <person name="Kusuma A.B."/>
            <person name="Putra K.E."/>
            <person name="Nafisah S."/>
            <person name="Loh J."/>
            <person name="Nouioui I."/>
            <person name="Goodfellow M."/>
        </authorList>
    </citation>
    <scope>NUCLEOTIDE SEQUENCE</scope>
    <source>
        <strain evidence="2">MGRD01-02</strain>
    </source>
</reference>
<keyword evidence="3" id="KW-1185">Reference proteome</keyword>
<evidence type="ECO:0000313" key="2">
    <source>
        <dbReference type="EMBL" id="MBR7831013.1"/>
    </source>
</evidence>
<dbReference type="EMBL" id="JAGSOH010000175">
    <property type="protein sequence ID" value="MBR7831013.1"/>
    <property type="molecule type" value="Genomic_DNA"/>
</dbReference>
<organism evidence="2 3">
    <name type="scientific">Actinospica acidithermotolerans</name>
    <dbReference type="NCBI Taxonomy" id="2828514"/>
    <lineage>
        <taxon>Bacteria</taxon>
        <taxon>Bacillati</taxon>
        <taxon>Actinomycetota</taxon>
        <taxon>Actinomycetes</taxon>
        <taxon>Catenulisporales</taxon>
        <taxon>Actinospicaceae</taxon>
        <taxon>Actinospica</taxon>
    </lineage>
</organism>
<gene>
    <name evidence="2" type="ORF">KDK95_32210</name>
</gene>
<accession>A0A941ING9</accession>
<evidence type="ECO:0000313" key="3">
    <source>
        <dbReference type="Proteomes" id="UP000676325"/>
    </source>
</evidence>
<dbReference type="AlphaFoldDB" id="A0A941ING9"/>
<proteinExistence type="predicted"/>
<evidence type="ECO:0000256" key="1">
    <source>
        <dbReference type="SAM" id="MobiDB-lite"/>
    </source>
</evidence>
<sequence length="86" mass="9513">MTIPLTTLNAARVADSLPEPKRTQRTERSGVISHSSRPDPLTRPATAPQHRIGTEPRHMPVARVLPHRRMCPPDVPEENPVASLDP</sequence>
<dbReference type="Proteomes" id="UP000676325">
    <property type="component" value="Unassembled WGS sequence"/>
</dbReference>
<feature type="region of interest" description="Disordered" evidence="1">
    <location>
        <begin position="1"/>
        <end position="58"/>
    </location>
</feature>
<feature type="compositionally biased region" description="Basic and acidic residues" evidence="1">
    <location>
        <begin position="18"/>
        <end position="28"/>
    </location>
</feature>
<name>A0A941ING9_9ACTN</name>
<feature type="non-terminal residue" evidence="2">
    <location>
        <position position="86"/>
    </location>
</feature>
<comment type="caution">
    <text evidence="2">The sequence shown here is derived from an EMBL/GenBank/DDBJ whole genome shotgun (WGS) entry which is preliminary data.</text>
</comment>
<protein>
    <submittedName>
        <fullName evidence="2">Uncharacterized protein</fullName>
    </submittedName>
</protein>